<name>A0A4V3UMF3_9EURO</name>
<keyword evidence="3" id="KW-1185">Reference proteome</keyword>
<gene>
    <name evidence="2" type="ORF">EYZ11_013460</name>
</gene>
<dbReference type="EMBL" id="SOSA01001501">
    <property type="protein sequence ID" value="THC87094.1"/>
    <property type="molecule type" value="Genomic_DNA"/>
</dbReference>
<reference evidence="2 3" key="1">
    <citation type="submission" date="2019-03" db="EMBL/GenBank/DDBJ databases">
        <title>The genome sequence of a newly discovered highly antifungal drug resistant Aspergillus species, Aspergillus tanneri NIH 1004.</title>
        <authorList>
            <person name="Mounaud S."/>
            <person name="Singh I."/>
            <person name="Joardar V."/>
            <person name="Pakala S."/>
            <person name="Pakala S."/>
            <person name="Venepally P."/>
            <person name="Hoover J."/>
            <person name="Nierman W."/>
            <person name="Chung J."/>
            <person name="Losada L."/>
        </authorList>
    </citation>
    <scope>NUCLEOTIDE SEQUENCE [LARGE SCALE GENOMIC DNA]</scope>
    <source>
        <strain evidence="2 3">NIH1004</strain>
    </source>
</reference>
<accession>A0A4V3UMF3</accession>
<evidence type="ECO:0000313" key="3">
    <source>
        <dbReference type="Proteomes" id="UP000308092"/>
    </source>
</evidence>
<dbReference type="Proteomes" id="UP000308092">
    <property type="component" value="Unassembled WGS sequence"/>
</dbReference>
<protein>
    <submittedName>
        <fullName evidence="2">Uncharacterized protein</fullName>
    </submittedName>
</protein>
<dbReference type="VEuPathDB" id="FungiDB:EYZ11_013460"/>
<feature type="compositionally biased region" description="Low complexity" evidence="1">
    <location>
        <begin position="46"/>
        <end position="58"/>
    </location>
</feature>
<feature type="region of interest" description="Disordered" evidence="1">
    <location>
        <begin position="30"/>
        <end position="60"/>
    </location>
</feature>
<dbReference type="AlphaFoldDB" id="A0A4V3UMF3"/>
<proteinExistence type="predicted"/>
<sequence length="117" mass="12721">MEKVDDGLIIDDPYPGLDLETCKDRLEQAEEDLQQCQNPPPGDQNTTPSSTQGSGTQPIGEYTTSTLAECIDLCARMQSEDCKIAVKMPYPSNNCKLSKGPLTGTYQSQGAQFAVMQ</sequence>
<evidence type="ECO:0000313" key="2">
    <source>
        <dbReference type="EMBL" id="THC87094.1"/>
    </source>
</evidence>
<evidence type="ECO:0000256" key="1">
    <source>
        <dbReference type="SAM" id="MobiDB-lite"/>
    </source>
</evidence>
<organism evidence="2 3">
    <name type="scientific">Aspergillus tanneri</name>
    <dbReference type="NCBI Taxonomy" id="1220188"/>
    <lineage>
        <taxon>Eukaryota</taxon>
        <taxon>Fungi</taxon>
        <taxon>Dikarya</taxon>
        <taxon>Ascomycota</taxon>
        <taxon>Pezizomycotina</taxon>
        <taxon>Eurotiomycetes</taxon>
        <taxon>Eurotiomycetidae</taxon>
        <taxon>Eurotiales</taxon>
        <taxon>Aspergillaceae</taxon>
        <taxon>Aspergillus</taxon>
        <taxon>Aspergillus subgen. Circumdati</taxon>
    </lineage>
</organism>
<comment type="caution">
    <text evidence="2">The sequence shown here is derived from an EMBL/GenBank/DDBJ whole genome shotgun (WGS) entry which is preliminary data.</text>
</comment>